<dbReference type="InterPro" id="IPR052067">
    <property type="entry name" value="Metal_resp_HTH_trans_reg"/>
</dbReference>
<evidence type="ECO:0000259" key="4">
    <source>
        <dbReference type="PROSITE" id="PS50995"/>
    </source>
</evidence>
<dbReference type="InterPro" id="IPR036388">
    <property type="entry name" value="WH-like_DNA-bd_sf"/>
</dbReference>
<dbReference type="PANTHER" id="PTHR35790">
    <property type="entry name" value="HTH-TYPE TRANSCRIPTIONAL REGULATOR PCHR"/>
    <property type="match status" value="1"/>
</dbReference>
<dbReference type="AlphaFoldDB" id="A0A1I5T2V0"/>
<evidence type="ECO:0000256" key="3">
    <source>
        <dbReference type="ARBA" id="ARBA00023163"/>
    </source>
</evidence>
<dbReference type="PRINTS" id="PR00598">
    <property type="entry name" value="HTHMARR"/>
</dbReference>
<dbReference type="PROSITE" id="PS50995">
    <property type="entry name" value="HTH_MARR_2"/>
    <property type="match status" value="1"/>
</dbReference>
<proteinExistence type="predicted"/>
<dbReference type="STRING" id="441119.SAMN04488047_112120"/>
<dbReference type="InterPro" id="IPR000835">
    <property type="entry name" value="HTH_MarR-typ"/>
</dbReference>
<name>A0A1I5T2V0_9RHOB</name>
<evidence type="ECO:0000313" key="6">
    <source>
        <dbReference type="Proteomes" id="UP000199356"/>
    </source>
</evidence>
<dbReference type="Proteomes" id="UP000199356">
    <property type="component" value="Unassembled WGS sequence"/>
</dbReference>
<dbReference type="InterPro" id="IPR023187">
    <property type="entry name" value="Tscrpt_reg_MarR-type_CS"/>
</dbReference>
<organism evidence="5 6">
    <name type="scientific">Tranquillimonas alkanivorans</name>
    <dbReference type="NCBI Taxonomy" id="441119"/>
    <lineage>
        <taxon>Bacteria</taxon>
        <taxon>Pseudomonadati</taxon>
        <taxon>Pseudomonadota</taxon>
        <taxon>Alphaproteobacteria</taxon>
        <taxon>Rhodobacterales</taxon>
        <taxon>Roseobacteraceae</taxon>
        <taxon>Tranquillimonas</taxon>
    </lineage>
</organism>
<dbReference type="PROSITE" id="PS01117">
    <property type="entry name" value="HTH_MARR_1"/>
    <property type="match status" value="1"/>
</dbReference>
<evidence type="ECO:0000313" key="5">
    <source>
        <dbReference type="EMBL" id="SFP77298.1"/>
    </source>
</evidence>
<dbReference type="EMBL" id="FOXA01000012">
    <property type="protein sequence ID" value="SFP77298.1"/>
    <property type="molecule type" value="Genomic_DNA"/>
</dbReference>
<dbReference type="GO" id="GO:0003677">
    <property type="term" value="F:DNA binding"/>
    <property type="evidence" value="ECO:0007669"/>
    <property type="project" value="UniProtKB-KW"/>
</dbReference>
<evidence type="ECO:0000256" key="1">
    <source>
        <dbReference type="ARBA" id="ARBA00023015"/>
    </source>
</evidence>
<dbReference type="GO" id="GO:0003700">
    <property type="term" value="F:DNA-binding transcription factor activity"/>
    <property type="evidence" value="ECO:0007669"/>
    <property type="project" value="InterPro"/>
</dbReference>
<dbReference type="SUPFAM" id="SSF46785">
    <property type="entry name" value="Winged helix' DNA-binding domain"/>
    <property type="match status" value="1"/>
</dbReference>
<feature type="domain" description="HTH marR-type" evidence="4">
    <location>
        <begin position="30"/>
        <end position="163"/>
    </location>
</feature>
<dbReference type="PANTHER" id="PTHR35790:SF4">
    <property type="entry name" value="HTH-TYPE TRANSCRIPTIONAL REGULATOR PCHR"/>
    <property type="match status" value="1"/>
</dbReference>
<accession>A0A1I5T2V0</accession>
<keyword evidence="3" id="KW-0804">Transcription</keyword>
<sequence length="167" mass="18498">MHLQLSTDIVAGATIAVYIPAMSDPEFDLGTFLPFLLNQAAEATSRAFEEVYESEYGMTRPQWRVLANLGTFGPLTATEICRRGGIEKTAVSRAVQALEGRGLLKRQRVAGDRRAEQLELTNEGRAAFARLGEAARKHDRELRNYIGTARMAEAERVLRALAEFGRS</sequence>
<dbReference type="SMART" id="SM00347">
    <property type="entry name" value="HTH_MARR"/>
    <property type="match status" value="1"/>
</dbReference>
<keyword evidence="1" id="KW-0805">Transcription regulation</keyword>
<dbReference type="Pfam" id="PF12802">
    <property type="entry name" value="MarR_2"/>
    <property type="match status" value="1"/>
</dbReference>
<keyword evidence="6" id="KW-1185">Reference proteome</keyword>
<keyword evidence="2 5" id="KW-0238">DNA-binding</keyword>
<protein>
    <submittedName>
        <fullName evidence="5">DNA-binding transcriptional regulator, MarR family</fullName>
    </submittedName>
</protein>
<dbReference type="Gene3D" id="1.10.10.10">
    <property type="entry name" value="Winged helix-like DNA-binding domain superfamily/Winged helix DNA-binding domain"/>
    <property type="match status" value="1"/>
</dbReference>
<evidence type="ECO:0000256" key="2">
    <source>
        <dbReference type="ARBA" id="ARBA00023125"/>
    </source>
</evidence>
<gene>
    <name evidence="5" type="ORF">SAMN04488047_112120</name>
</gene>
<reference evidence="5 6" key="1">
    <citation type="submission" date="2016-10" db="EMBL/GenBank/DDBJ databases">
        <authorList>
            <person name="de Groot N.N."/>
        </authorList>
    </citation>
    <scope>NUCLEOTIDE SEQUENCE [LARGE SCALE GENOMIC DNA]</scope>
    <source>
        <strain evidence="5 6">DSM 19547</strain>
    </source>
</reference>
<dbReference type="InterPro" id="IPR036390">
    <property type="entry name" value="WH_DNA-bd_sf"/>
</dbReference>